<evidence type="ECO:0000313" key="2">
    <source>
        <dbReference type="EMBL" id="CCF82303.1"/>
    </source>
</evidence>
<protein>
    <recommendedName>
        <fullName evidence="1">DUF4268 domain-containing protein</fullName>
    </recommendedName>
</protein>
<sequence>MIGKLRRVPLREVWKHEALDFTYWLQQNYDVLNEVLDLTLTNVELEQAAGAFRVDLVAEDQSGHPVIIENQLEKSDHDHLGKLITYLTAFDAKAAIWIVSDPRPEHITAITWLNEATSASFYLIKVEAVRIDSSSLNGKSPAAPLFTLIIGPSETTKEVGEKKKELAEREIVRQRFWTELLERAKARTSLHGNVSASTDFWIGAGAGRSGLSYIYSIRQHDARVELYINQGDAESNRVLFEALEAHKNPIDAAFGETLEWKPLKTSYRISKTIDLGGYLDENWSATQDAMIDAMHRLEKALQPYIARLPK</sequence>
<dbReference type="EMBL" id="CAGS01000003">
    <property type="protein sequence ID" value="CCF82303.1"/>
    <property type="molecule type" value="Genomic_DNA"/>
</dbReference>
<reference evidence="2 3" key="1">
    <citation type="journal article" date="2012" name="ISME J.">
        <title>Nitrification expanded: discovery, physiology and genomics of a nitrite-oxidizing bacterium from the phylum Chloroflexi.</title>
        <authorList>
            <person name="Sorokin D.Y."/>
            <person name="Lucker S."/>
            <person name="Vejmelkova D."/>
            <person name="Kostrikina N.A."/>
            <person name="Kleerebezem R."/>
            <person name="Rijpstra W.I."/>
            <person name="Damste J.S."/>
            <person name="Le Paslier D."/>
            <person name="Muyzer G."/>
            <person name="Wagner M."/>
            <person name="van Loosdrecht M.C."/>
            <person name="Daims H."/>
        </authorList>
    </citation>
    <scope>NUCLEOTIDE SEQUENCE [LARGE SCALE GENOMIC DNA]</scope>
    <source>
        <strain evidence="3">none</strain>
    </source>
</reference>
<evidence type="ECO:0000313" key="3">
    <source>
        <dbReference type="Proteomes" id="UP000004221"/>
    </source>
</evidence>
<dbReference type="AlphaFoldDB" id="I4EC91"/>
<keyword evidence="3" id="KW-1185">Reference proteome</keyword>
<dbReference type="InterPro" id="IPR025364">
    <property type="entry name" value="DUF4268"/>
</dbReference>
<dbReference type="RefSeq" id="WP_008474413.1">
    <property type="nucleotide sequence ID" value="NZ_CAGS01000003.1"/>
</dbReference>
<dbReference type="Pfam" id="PF14088">
    <property type="entry name" value="DUF4268"/>
    <property type="match status" value="1"/>
</dbReference>
<feature type="domain" description="DUF4268" evidence="1">
    <location>
        <begin position="172"/>
        <end position="304"/>
    </location>
</feature>
<dbReference type="Proteomes" id="UP000004221">
    <property type="component" value="Unassembled WGS sequence"/>
</dbReference>
<comment type="caution">
    <text evidence="2">The sequence shown here is derived from an EMBL/GenBank/DDBJ whole genome shotgun (WGS) entry which is preliminary data.</text>
</comment>
<dbReference type="InterPro" id="IPR011856">
    <property type="entry name" value="tRNA_endonuc-like_dom_sf"/>
</dbReference>
<dbReference type="GO" id="GO:0003676">
    <property type="term" value="F:nucleic acid binding"/>
    <property type="evidence" value="ECO:0007669"/>
    <property type="project" value="InterPro"/>
</dbReference>
<proteinExistence type="predicted"/>
<organism evidence="2 3">
    <name type="scientific">Nitrolancea hollandica Lb</name>
    <dbReference type="NCBI Taxonomy" id="1129897"/>
    <lineage>
        <taxon>Bacteria</taxon>
        <taxon>Pseudomonadati</taxon>
        <taxon>Thermomicrobiota</taxon>
        <taxon>Thermomicrobia</taxon>
        <taxon>Sphaerobacterales</taxon>
        <taxon>Sphaerobacterineae</taxon>
        <taxon>Sphaerobacteraceae</taxon>
        <taxon>Nitrolancea</taxon>
    </lineage>
</organism>
<gene>
    <name evidence="2" type="ORF">NITHO_1000006</name>
</gene>
<dbReference type="OrthoDB" id="570199at2"/>
<name>I4EC91_9BACT</name>
<dbReference type="Gene3D" id="3.40.1350.10">
    <property type="match status" value="1"/>
</dbReference>
<accession>I4EC91</accession>
<evidence type="ECO:0000259" key="1">
    <source>
        <dbReference type="Pfam" id="PF14088"/>
    </source>
</evidence>